<dbReference type="EMBL" id="BOMG01000042">
    <property type="protein sequence ID" value="GID54570.1"/>
    <property type="molecule type" value="Genomic_DNA"/>
</dbReference>
<accession>A0ABQ3X839</accession>
<evidence type="ECO:0000313" key="2">
    <source>
        <dbReference type="EMBL" id="GID54570.1"/>
    </source>
</evidence>
<dbReference type="PROSITE" id="PS51257">
    <property type="entry name" value="PROKAR_LIPOPROTEIN"/>
    <property type="match status" value="1"/>
</dbReference>
<dbReference type="InterPro" id="IPR050490">
    <property type="entry name" value="Bact_solute-bd_prot1"/>
</dbReference>
<proteinExistence type="predicted"/>
<keyword evidence="3" id="KW-1185">Reference proteome</keyword>
<reference evidence="2 3" key="1">
    <citation type="submission" date="2021-01" db="EMBL/GenBank/DDBJ databases">
        <title>Whole genome shotgun sequence of Actinoplanes couchii NBRC 106145.</title>
        <authorList>
            <person name="Komaki H."/>
            <person name="Tamura T."/>
        </authorList>
    </citation>
    <scope>NUCLEOTIDE SEQUENCE [LARGE SCALE GENOMIC DNA]</scope>
    <source>
        <strain evidence="2 3">NBRC 106145</strain>
    </source>
</reference>
<dbReference type="RefSeq" id="WP_203795673.1">
    <property type="nucleotide sequence ID" value="NZ_BAAAQE010000036.1"/>
</dbReference>
<keyword evidence="1" id="KW-0732">Signal</keyword>
<dbReference type="Pfam" id="PF13416">
    <property type="entry name" value="SBP_bac_8"/>
    <property type="match status" value="1"/>
</dbReference>
<dbReference type="SUPFAM" id="SSF53850">
    <property type="entry name" value="Periplasmic binding protein-like II"/>
    <property type="match status" value="1"/>
</dbReference>
<name>A0ABQ3X839_9ACTN</name>
<gene>
    <name evidence="2" type="ORF">Aco03nite_029740</name>
</gene>
<dbReference type="InterPro" id="IPR006059">
    <property type="entry name" value="SBP"/>
</dbReference>
<dbReference type="Proteomes" id="UP000612282">
    <property type="component" value="Unassembled WGS sequence"/>
</dbReference>
<dbReference type="Gene3D" id="3.40.190.10">
    <property type="entry name" value="Periplasmic binding protein-like II"/>
    <property type="match status" value="1"/>
</dbReference>
<sequence length="423" mass="45045">MRPISRRQALLLGLAGALTACGQQSPATDSSGTTHLLYWPGGLSTGILNKAKSQFDARTELIPDALQGVYRDQLVDILNSGKDIPGIVGIKGEDIASLLPRADLFADLHTLGADELMSQYVPWKWQQAASPDNRQVGFPIDIGPTATFFRSDLFAAAGLPSEPDEMAAAVRTWDDYIAGGVKLVKATPSVKLVRSGAELYTIKLWQGTQRYIDETNHYIGGEAHVREAWDLAVELIAKDLSAAITSTDETGWGKALQEGTVATALGASWLGFDLTSLAPDTSGKWRVADGPAIGANYGGSFLAIPEGAADPDLSFEIIRWILDPENQAAAFTDAGLFPAATAAFDMPALQEPDPFFGGQKTVEIFAESARKAHRVYEAPADSKIHDAFVAQLAAIEAGTKTATKAWTDAVEEGRSIGESLGVN</sequence>
<organism evidence="2 3">
    <name type="scientific">Actinoplanes couchii</name>
    <dbReference type="NCBI Taxonomy" id="403638"/>
    <lineage>
        <taxon>Bacteria</taxon>
        <taxon>Bacillati</taxon>
        <taxon>Actinomycetota</taxon>
        <taxon>Actinomycetes</taxon>
        <taxon>Micromonosporales</taxon>
        <taxon>Micromonosporaceae</taxon>
        <taxon>Actinoplanes</taxon>
    </lineage>
</organism>
<comment type="caution">
    <text evidence="2">The sequence shown here is derived from an EMBL/GenBank/DDBJ whole genome shotgun (WGS) entry which is preliminary data.</text>
</comment>
<dbReference type="PANTHER" id="PTHR43649:SF32">
    <property type="entry name" value="SUGAR BINDING SECRETED PROTEIN"/>
    <property type="match status" value="1"/>
</dbReference>
<evidence type="ECO:0000313" key="3">
    <source>
        <dbReference type="Proteomes" id="UP000612282"/>
    </source>
</evidence>
<protein>
    <submittedName>
        <fullName evidence="2">Sugar ABC transporter substrate-binding protein</fullName>
    </submittedName>
</protein>
<dbReference type="PANTHER" id="PTHR43649">
    <property type="entry name" value="ARABINOSE-BINDING PROTEIN-RELATED"/>
    <property type="match status" value="1"/>
</dbReference>
<feature type="chain" id="PRO_5045710653" evidence="1">
    <location>
        <begin position="23"/>
        <end position="423"/>
    </location>
</feature>
<evidence type="ECO:0000256" key="1">
    <source>
        <dbReference type="SAM" id="SignalP"/>
    </source>
</evidence>
<feature type="signal peptide" evidence="1">
    <location>
        <begin position="1"/>
        <end position="22"/>
    </location>
</feature>